<name>A0A3A8JM88_9BACT</name>
<dbReference type="RefSeq" id="WP_120539313.1">
    <property type="nucleotide sequence ID" value="NZ_RAVZ01000017.1"/>
</dbReference>
<evidence type="ECO:0000313" key="2">
    <source>
        <dbReference type="EMBL" id="RKG92900.1"/>
    </source>
</evidence>
<organism evidence="2 3">
    <name type="scientific">Corallococcus terminator</name>
    <dbReference type="NCBI Taxonomy" id="2316733"/>
    <lineage>
        <taxon>Bacteria</taxon>
        <taxon>Pseudomonadati</taxon>
        <taxon>Myxococcota</taxon>
        <taxon>Myxococcia</taxon>
        <taxon>Myxococcales</taxon>
        <taxon>Cystobacterineae</taxon>
        <taxon>Myxococcaceae</taxon>
        <taxon>Corallococcus</taxon>
    </lineage>
</organism>
<feature type="region of interest" description="Disordered" evidence="1">
    <location>
        <begin position="1"/>
        <end position="24"/>
    </location>
</feature>
<comment type="caution">
    <text evidence="2">The sequence shown here is derived from an EMBL/GenBank/DDBJ whole genome shotgun (WGS) entry which is preliminary data.</text>
</comment>
<dbReference type="Proteomes" id="UP000268094">
    <property type="component" value="Unassembled WGS sequence"/>
</dbReference>
<accession>A0A3A8JM88</accession>
<reference evidence="3" key="1">
    <citation type="submission" date="2018-09" db="EMBL/GenBank/DDBJ databases">
        <authorList>
            <person name="Livingstone P.G."/>
            <person name="Whitworth D.E."/>
        </authorList>
    </citation>
    <scope>NUCLEOTIDE SEQUENCE [LARGE SCALE GENOMIC DNA]</scope>
    <source>
        <strain evidence="3">CA054A</strain>
    </source>
</reference>
<sequence>MPTTKHPGPKAKRLSTGTLTPEGVPSLLKRTVRGRFAKSSTLREARRFAAQRLAGECSDCDIIHHEGQLVLDELSTGRRPRMGLLIVEGDLIVKGRYEDSLDPGSVVVVTGTLRAGDVITKGFLEVHGDLIAERSILFIDNDACCEVFGDVRAPFVYTNYHAVKVHGGVKARLVTGDAKHIRSQQKYAFIEETTREVRERLSPKLLKVFADEMFEDEEGDEADPDEPWIDAIDPEKLAAFVRRGQSVLAEAPPSRRRK</sequence>
<dbReference type="OrthoDB" id="5381289at2"/>
<keyword evidence="3" id="KW-1185">Reference proteome</keyword>
<dbReference type="EMBL" id="RAVZ01000017">
    <property type="protein sequence ID" value="RKG92900.1"/>
    <property type="molecule type" value="Genomic_DNA"/>
</dbReference>
<proteinExistence type="predicted"/>
<evidence type="ECO:0000256" key="1">
    <source>
        <dbReference type="SAM" id="MobiDB-lite"/>
    </source>
</evidence>
<evidence type="ECO:0000313" key="3">
    <source>
        <dbReference type="Proteomes" id="UP000268094"/>
    </source>
</evidence>
<dbReference type="AlphaFoldDB" id="A0A3A8JM88"/>
<protein>
    <submittedName>
        <fullName evidence="2">Polymer-forming cytoskeletal protein</fullName>
    </submittedName>
</protein>
<gene>
    <name evidence="2" type="ORF">D7V88_04300</name>
</gene>